<organism evidence="1 2">
    <name type="scientific">Caenorhabditis briggsae</name>
    <dbReference type="NCBI Taxonomy" id="6238"/>
    <lineage>
        <taxon>Eukaryota</taxon>
        <taxon>Metazoa</taxon>
        <taxon>Ecdysozoa</taxon>
        <taxon>Nematoda</taxon>
        <taxon>Chromadorea</taxon>
        <taxon>Rhabditida</taxon>
        <taxon>Rhabditina</taxon>
        <taxon>Rhabditomorpha</taxon>
        <taxon>Rhabditoidea</taxon>
        <taxon>Rhabditidae</taxon>
        <taxon>Peloderinae</taxon>
        <taxon>Caenorhabditis</taxon>
    </lineage>
</organism>
<evidence type="ECO:0000313" key="1">
    <source>
        <dbReference type="EMBL" id="ULU09611.1"/>
    </source>
</evidence>
<dbReference type="Proteomes" id="UP000827892">
    <property type="component" value="Chromosome I"/>
</dbReference>
<protein>
    <submittedName>
        <fullName evidence="1">Uncharacterized protein</fullName>
    </submittedName>
</protein>
<name>A0AAE9DR36_CAEBR</name>
<dbReference type="EMBL" id="CP090891">
    <property type="protein sequence ID" value="ULU09611.1"/>
    <property type="molecule type" value="Genomic_DNA"/>
</dbReference>
<reference evidence="1 2" key="1">
    <citation type="submission" date="2022-05" db="EMBL/GenBank/DDBJ databases">
        <title>Chromosome-level reference genomes for two strains of Caenorhabditis briggsae: an improved platform for comparative genomics.</title>
        <authorList>
            <person name="Stevens L."/>
            <person name="Andersen E.C."/>
        </authorList>
    </citation>
    <scope>NUCLEOTIDE SEQUENCE [LARGE SCALE GENOMIC DNA]</scope>
    <source>
        <strain evidence="1">QX1410_ONT</strain>
        <tissue evidence="1">Whole-organism</tissue>
    </source>
</reference>
<proteinExistence type="predicted"/>
<sequence length="180" mass="20751">MSSITSISNEISTSCLPRLLTKAECRMKQLESIKKEISLGLKFQNLLAMQKIWTTMPGDMQREVLAAQREGRAYVAPDDNEPAAKRARIEESDYSNVAFLPPPVEELQEIQQDDLDMWLNNGFDPEPADDVYNPEFHFAAEQIAQPDQPDLPPMLDFDDFYYREHGMSEQDYNDIHGRFF</sequence>
<gene>
    <name evidence="1" type="ORF">L3Y34_014183</name>
</gene>
<dbReference type="KEGG" id="cbr:CBG_22098"/>
<accession>A0AAE9DR36</accession>
<dbReference type="AlphaFoldDB" id="A0AAE9DR36"/>
<evidence type="ECO:0000313" key="2">
    <source>
        <dbReference type="Proteomes" id="UP000827892"/>
    </source>
</evidence>